<keyword evidence="3" id="KW-1185">Reference proteome</keyword>
<evidence type="ECO:0000259" key="1">
    <source>
        <dbReference type="Pfam" id="PF00239"/>
    </source>
</evidence>
<accession>A0A1M7DK89</accession>
<dbReference type="GO" id="GO:0003677">
    <property type="term" value="F:DNA binding"/>
    <property type="evidence" value="ECO:0007669"/>
    <property type="project" value="InterPro"/>
</dbReference>
<evidence type="ECO:0000313" key="3">
    <source>
        <dbReference type="Proteomes" id="UP000184386"/>
    </source>
</evidence>
<dbReference type="GO" id="GO:0000150">
    <property type="term" value="F:DNA strand exchange activity"/>
    <property type="evidence" value="ECO:0007669"/>
    <property type="project" value="InterPro"/>
</dbReference>
<dbReference type="Pfam" id="PF00239">
    <property type="entry name" value="Resolvase"/>
    <property type="match status" value="1"/>
</dbReference>
<feature type="domain" description="Resolvase/invertase-type recombinase catalytic" evidence="1">
    <location>
        <begin position="13"/>
        <end position="60"/>
    </location>
</feature>
<reference evidence="2 3" key="1">
    <citation type="submission" date="2016-11" db="EMBL/GenBank/DDBJ databases">
        <authorList>
            <person name="Jaros S."/>
            <person name="Januszkiewicz K."/>
            <person name="Wedrychowicz H."/>
        </authorList>
    </citation>
    <scope>NUCLEOTIDE SEQUENCE [LARGE SCALE GENOMIC DNA]</scope>
    <source>
        <strain evidence="2 3">DSM 15929</strain>
    </source>
</reference>
<dbReference type="OrthoDB" id="2067945at2"/>
<evidence type="ECO:0000313" key="2">
    <source>
        <dbReference type="EMBL" id="SHL79818.1"/>
    </source>
</evidence>
<dbReference type="Gene3D" id="3.40.50.1390">
    <property type="entry name" value="Resolvase, N-terminal catalytic domain"/>
    <property type="match status" value="1"/>
</dbReference>
<dbReference type="InterPro" id="IPR036162">
    <property type="entry name" value="Resolvase-like_N_sf"/>
</dbReference>
<dbReference type="AlphaFoldDB" id="A0A1M7DK89"/>
<gene>
    <name evidence="2" type="ORF">SAMN02745136_05719</name>
</gene>
<name>A0A1M7DK89_9FIRM</name>
<dbReference type="Proteomes" id="UP000184386">
    <property type="component" value="Unassembled WGS sequence"/>
</dbReference>
<sequence length="65" mass="7577">MHPDWMFDMKTDLYIDEGVSGTSTKKRIGFNEMIEKAKSGEYDLIVTREVCRFMRNAMLTLVLVN</sequence>
<dbReference type="STRING" id="1121322.SAMN02745136_05719"/>
<protein>
    <submittedName>
        <fullName evidence="2">Resolvase, N terminal domain</fullName>
    </submittedName>
</protein>
<dbReference type="InterPro" id="IPR006119">
    <property type="entry name" value="Resolv_N"/>
</dbReference>
<dbReference type="SUPFAM" id="SSF53041">
    <property type="entry name" value="Resolvase-like"/>
    <property type="match status" value="1"/>
</dbReference>
<proteinExistence type="predicted"/>
<dbReference type="EMBL" id="FRAC01000056">
    <property type="protein sequence ID" value="SHL79818.1"/>
    <property type="molecule type" value="Genomic_DNA"/>
</dbReference>
<organism evidence="2 3">
    <name type="scientific">Anaerocolumna jejuensis DSM 15929</name>
    <dbReference type="NCBI Taxonomy" id="1121322"/>
    <lineage>
        <taxon>Bacteria</taxon>
        <taxon>Bacillati</taxon>
        <taxon>Bacillota</taxon>
        <taxon>Clostridia</taxon>
        <taxon>Lachnospirales</taxon>
        <taxon>Lachnospiraceae</taxon>
        <taxon>Anaerocolumna</taxon>
    </lineage>
</organism>